<name>A0A0B7BMD5_9EUPU</name>
<protein>
    <submittedName>
        <fullName evidence="2">Uncharacterized protein</fullName>
    </submittedName>
</protein>
<organism evidence="2">
    <name type="scientific">Arion vulgaris</name>
    <dbReference type="NCBI Taxonomy" id="1028688"/>
    <lineage>
        <taxon>Eukaryota</taxon>
        <taxon>Metazoa</taxon>
        <taxon>Spiralia</taxon>
        <taxon>Lophotrochozoa</taxon>
        <taxon>Mollusca</taxon>
        <taxon>Gastropoda</taxon>
        <taxon>Heterobranchia</taxon>
        <taxon>Euthyneura</taxon>
        <taxon>Panpulmonata</taxon>
        <taxon>Eupulmonata</taxon>
        <taxon>Stylommatophora</taxon>
        <taxon>Helicina</taxon>
        <taxon>Arionoidea</taxon>
        <taxon>Arionidae</taxon>
        <taxon>Arion</taxon>
    </lineage>
</organism>
<accession>A0A0B7BMD5</accession>
<dbReference type="AlphaFoldDB" id="A0A0B7BMD5"/>
<reference evidence="2" key="1">
    <citation type="submission" date="2014-12" db="EMBL/GenBank/DDBJ databases">
        <title>Insight into the proteome of Arion vulgaris.</title>
        <authorList>
            <person name="Aradska J."/>
            <person name="Bulat T."/>
            <person name="Smidak R."/>
            <person name="Sarate P."/>
            <person name="Gangsoo J."/>
            <person name="Sialana F."/>
            <person name="Bilban M."/>
            <person name="Lubec G."/>
        </authorList>
    </citation>
    <scope>NUCLEOTIDE SEQUENCE</scope>
    <source>
        <tissue evidence="2">Skin</tissue>
    </source>
</reference>
<feature type="region of interest" description="Disordered" evidence="1">
    <location>
        <begin position="1"/>
        <end position="27"/>
    </location>
</feature>
<evidence type="ECO:0000313" key="2">
    <source>
        <dbReference type="EMBL" id="CEK93491.1"/>
    </source>
</evidence>
<sequence>MGERPNQPIAAAGYHTSSGHPTGNSRRKARFLSLNVGAWNVRTLIDNDSKNRPERR</sequence>
<proteinExistence type="predicted"/>
<gene>
    <name evidence="2" type="primary">ORF195615</name>
</gene>
<feature type="non-terminal residue" evidence="2">
    <location>
        <position position="56"/>
    </location>
</feature>
<evidence type="ECO:0000256" key="1">
    <source>
        <dbReference type="SAM" id="MobiDB-lite"/>
    </source>
</evidence>
<dbReference type="EMBL" id="HACG01046626">
    <property type="protein sequence ID" value="CEK93491.1"/>
    <property type="molecule type" value="Transcribed_RNA"/>
</dbReference>
<feature type="compositionally biased region" description="Polar residues" evidence="1">
    <location>
        <begin position="15"/>
        <end position="24"/>
    </location>
</feature>